<dbReference type="InterPro" id="IPR037523">
    <property type="entry name" value="VOC_core"/>
</dbReference>
<dbReference type="Proteomes" id="UP000179145">
    <property type="component" value="Chromosome"/>
</dbReference>
<dbReference type="PANTHER" id="PTHR33993:SF14">
    <property type="entry name" value="GB|AAF24581.1"/>
    <property type="match status" value="1"/>
</dbReference>
<dbReference type="OrthoDB" id="9793039at2"/>
<keyword evidence="3" id="KW-1185">Reference proteome</keyword>
<sequence length="272" mass="29095">MPLTSSTEKTRLPGKVIFSQLVTPSLEVAQQFYGKLFGWQFQHVPSRGARYAEIMLNGHPIASVVERAIPPGIHDVPFWMPFIATSDVDALARKAQNGGGKILFKPRDIPGLGRETVVADPQGGLFAALTTPSGDPADETTPPGGWIWSTLLTPDPQDAGNFYQSLFGYETAPAPDSGDNAHLIAASQDYARASINPLPPHMPPNAPARWIRFLRVENVGAAAETATSLGGKILVEPHIDRDGALIAVLADPAGAVFGILEWHDQAPEGEPK</sequence>
<name>A0A1D8UXB3_9PROT</name>
<dbReference type="PROSITE" id="PS51819">
    <property type="entry name" value="VOC"/>
    <property type="match status" value="2"/>
</dbReference>
<dbReference type="InterPro" id="IPR041581">
    <property type="entry name" value="Glyoxalase_6"/>
</dbReference>
<dbReference type="InterPro" id="IPR052164">
    <property type="entry name" value="Anthracycline_SecMetBiosynth"/>
</dbReference>
<dbReference type="KEGG" id="kba:A0U89_11155"/>
<proteinExistence type="predicted"/>
<dbReference type="Pfam" id="PF00903">
    <property type="entry name" value="Glyoxalase"/>
    <property type="match status" value="1"/>
</dbReference>
<evidence type="ECO:0000313" key="3">
    <source>
        <dbReference type="Proteomes" id="UP000179145"/>
    </source>
</evidence>
<accession>A0A1D8UXB3</accession>
<dbReference type="SUPFAM" id="SSF54593">
    <property type="entry name" value="Glyoxalase/Bleomycin resistance protein/Dihydroxybiphenyl dioxygenase"/>
    <property type="match status" value="2"/>
</dbReference>
<dbReference type="PANTHER" id="PTHR33993">
    <property type="entry name" value="GLYOXALASE-RELATED"/>
    <property type="match status" value="1"/>
</dbReference>
<feature type="domain" description="VOC" evidence="1">
    <location>
        <begin position="15"/>
        <end position="131"/>
    </location>
</feature>
<gene>
    <name evidence="2" type="ORF">A0U89_11155</name>
</gene>
<dbReference type="CDD" id="cd07247">
    <property type="entry name" value="SgaA_N_like"/>
    <property type="match status" value="2"/>
</dbReference>
<dbReference type="eggNOG" id="COG3324">
    <property type="taxonomic scope" value="Bacteria"/>
</dbReference>
<feature type="domain" description="VOC" evidence="1">
    <location>
        <begin position="145"/>
        <end position="262"/>
    </location>
</feature>
<organism evidence="2 3">
    <name type="scientific">Kozakia baliensis</name>
    <dbReference type="NCBI Taxonomy" id="153496"/>
    <lineage>
        <taxon>Bacteria</taxon>
        <taxon>Pseudomonadati</taxon>
        <taxon>Pseudomonadota</taxon>
        <taxon>Alphaproteobacteria</taxon>
        <taxon>Acetobacterales</taxon>
        <taxon>Acetobacteraceae</taxon>
        <taxon>Kozakia</taxon>
    </lineage>
</organism>
<dbReference type="Gene3D" id="3.10.180.10">
    <property type="entry name" value="2,3-Dihydroxybiphenyl 1,2-Dioxygenase, domain 1"/>
    <property type="match status" value="2"/>
</dbReference>
<evidence type="ECO:0000313" key="2">
    <source>
        <dbReference type="EMBL" id="AOX18290.1"/>
    </source>
</evidence>
<protein>
    <recommendedName>
        <fullName evidence="1">VOC domain-containing protein</fullName>
    </recommendedName>
</protein>
<evidence type="ECO:0000259" key="1">
    <source>
        <dbReference type="PROSITE" id="PS51819"/>
    </source>
</evidence>
<reference evidence="2 3" key="1">
    <citation type="journal article" date="2016" name="Microb. Cell Fact.">
        <title>Dissection of exopolysaccharide biosynthesis in Kozakia baliensis.</title>
        <authorList>
            <person name="Brandt J.U."/>
            <person name="Jakob F."/>
            <person name="Behr J."/>
            <person name="Geissler A.J."/>
            <person name="Vogel R.F."/>
        </authorList>
    </citation>
    <scope>NUCLEOTIDE SEQUENCE [LARGE SCALE GENOMIC DNA]</scope>
    <source>
        <strain evidence="2 3">DSM 14400</strain>
    </source>
</reference>
<dbReference type="Pfam" id="PF18029">
    <property type="entry name" value="Glyoxalase_6"/>
    <property type="match status" value="1"/>
</dbReference>
<dbReference type="STRING" id="153496.A0U89_11155"/>
<dbReference type="InterPro" id="IPR029068">
    <property type="entry name" value="Glyas_Bleomycin-R_OHBP_Dase"/>
</dbReference>
<dbReference type="InterPro" id="IPR004360">
    <property type="entry name" value="Glyas_Fos-R_dOase_dom"/>
</dbReference>
<dbReference type="EMBL" id="CP014674">
    <property type="protein sequence ID" value="AOX18290.1"/>
    <property type="molecule type" value="Genomic_DNA"/>
</dbReference>
<dbReference type="AlphaFoldDB" id="A0A1D8UXB3"/>